<evidence type="ECO:0000313" key="8">
    <source>
        <dbReference type="EMBL" id="RKR84684.1"/>
    </source>
</evidence>
<evidence type="ECO:0000256" key="3">
    <source>
        <dbReference type="ARBA" id="ARBA00022741"/>
    </source>
</evidence>
<keyword evidence="6" id="KW-0460">Magnesium</keyword>
<comment type="function">
    <text evidence="6">Catalyzes the formation of acetyl phosphate from acetate and ATP. Can also catalyze the reverse reaction.</text>
</comment>
<dbReference type="GO" id="GO:0006083">
    <property type="term" value="P:acetate metabolic process"/>
    <property type="evidence" value="ECO:0007669"/>
    <property type="project" value="TreeGrafter"/>
</dbReference>
<comment type="pathway">
    <text evidence="6">Metabolic intermediate biosynthesis; acetyl-CoA biosynthesis; acetyl-CoA from acetate: step 1/2.</text>
</comment>
<dbReference type="PANTHER" id="PTHR21060">
    <property type="entry name" value="ACETATE KINASE"/>
    <property type="match status" value="1"/>
</dbReference>
<feature type="binding site" evidence="6">
    <location>
        <position position="93"/>
    </location>
    <ligand>
        <name>substrate</name>
    </ligand>
</feature>
<keyword evidence="6" id="KW-0963">Cytoplasm</keyword>
<comment type="catalytic activity">
    <reaction evidence="6">
        <text>acetate + ATP = acetyl phosphate + ADP</text>
        <dbReference type="Rhea" id="RHEA:11352"/>
        <dbReference type="ChEBI" id="CHEBI:22191"/>
        <dbReference type="ChEBI" id="CHEBI:30089"/>
        <dbReference type="ChEBI" id="CHEBI:30616"/>
        <dbReference type="ChEBI" id="CHEBI:456216"/>
        <dbReference type="EC" id="2.7.2.1"/>
    </reaction>
</comment>
<evidence type="ECO:0000256" key="4">
    <source>
        <dbReference type="ARBA" id="ARBA00022777"/>
    </source>
</evidence>
<comment type="caution">
    <text evidence="8">The sequence shown here is derived from an EMBL/GenBank/DDBJ whole genome shotgun (WGS) entry which is preliminary data.</text>
</comment>
<feature type="binding site" evidence="6">
    <location>
        <position position="19"/>
    </location>
    <ligand>
        <name>ATP</name>
        <dbReference type="ChEBI" id="CHEBI:30616"/>
    </ligand>
</feature>
<feature type="binding site" evidence="6">
    <location>
        <position position="12"/>
    </location>
    <ligand>
        <name>Mg(2+)</name>
        <dbReference type="ChEBI" id="CHEBI:18420"/>
    </ligand>
</feature>
<dbReference type="PRINTS" id="PR00471">
    <property type="entry name" value="ACETATEKNASE"/>
</dbReference>
<feature type="active site" description="Proton donor/acceptor" evidence="6">
    <location>
        <position position="149"/>
    </location>
</feature>
<evidence type="ECO:0000256" key="5">
    <source>
        <dbReference type="ARBA" id="ARBA00022840"/>
    </source>
</evidence>
<proteinExistence type="inferred from homology"/>
<dbReference type="PIRSF" id="PIRSF000722">
    <property type="entry name" value="Acetate_prop_kin"/>
    <property type="match status" value="1"/>
</dbReference>
<comment type="cofactor">
    <cofactor evidence="6">
        <name>Mg(2+)</name>
        <dbReference type="ChEBI" id="CHEBI:18420"/>
    </cofactor>
    <cofactor evidence="6">
        <name>Mn(2+)</name>
        <dbReference type="ChEBI" id="CHEBI:29035"/>
    </cofactor>
    <text evidence="6">Mg(2+). Can also accept Mn(2+).</text>
</comment>
<dbReference type="OrthoDB" id="9802453at2"/>
<keyword evidence="9" id="KW-1185">Reference proteome</keyword>
<organism evidence="8 9">
    <name type="scientific">Mucilaginibacter gracilis</name>
    <dbReference type="NCBI Taxonomy" id="423350"/>
    <lineage>
        <taxon>Bacteria</taxon>
        <taxon>Pseudomonadati</taxon>
        <taxon>Bacteroidota</taxon>
        <taxon>Sphingobacteriia</taxon>
        <taxon>Sphingobacteriales</taxon>
        <taxon>Sphingobacteriaceae</taxon>
        <taxon>Mucilaginibacter</taxon>
    </lineage>
</organism>
<comment type="subunit">
    <text evidence="6">Homodimer.</text>
</comment>
<keyword evidence="5 6" id="KW-0067">ATP-binding</keyword>
<dbReference type="GO" id="GO:0006085">
    <property type="term" value="P:acetyl-CoA biosynthetic process"/>
    <property type="evidence" value="ECO:0007669"/>
    <property type="project" value="UniProtKB-UniRule"/>
</dbReference>
<keyword evidence="3 6" id="KW-0547">Nucleotide-binding</keyword>
<dbReference type="InterPro" id="IPR004372">
    <property type="entry name" value="Ac/propionate_kinase"/>
</dbReference>
<sequence>MKKGKNHVLTINGGSSSIKFALYQADVRLNEILSGEIENIGQKSVALRFKNPGHHPTHKIDLKTNDYESTASWLIGWLEKQVDFELVKGIGHRVVQGLDHDKPEKITDDLMDDLKKISAFDPEHLPEEIKMISVFRKRYPDLVQVACFDTSFHTTMPPVAKLVSIPRRFQAMGIKRYGFHGLSYAYLMEQLDLEEWRETSRHRVILAHLGNGASLAAVKEGKSIDTSMGFSPAGGIPMGTRSGDLDPGVAWYLMKSQSLSPKQFNHLLNHESGLLGISETSADMRELLKIQANDRRAAEAVELFCYQVRKSIGSFAAALHGLDTLVFSGGIGENSPEVRERICHGLEFLGIELDKEKNSNNEPFISADISTISVRVIPTNEELMIAKSVCDILDYNIKN</sequence>
<reference evidence="8 9" key="1">
    <citation type="submission" date="2018-10" db="EMBL/GenBank/DDBJ databases">
        <title>Genomic Encyclopedia of Archaeal and Bacterial Type Strains, Phase II (KMG-II): from individual species to whole genera.</title>
        <authorList>
            <person name="Goeker M."/>
        </authorList>
    </citation>
    <scope>NUCLEOTIDE SEQUENCE [LARGE SCALE GENOMIC DNA]</scope>
    <source>
        <strain evidence="8 9">DSM 18602</strain>
    </source>
</reference>
<evidence type="ECO:0000256" key="2">
    <source>
        <dbReference type="ARBA" id="ARBA00022679"/>
    </source>
</evidence>
<feature type="site" description="Transition state stabilizer" evidence="6">
    <location>
        <position position="180"/>
    </location>
</feature>
<feature type="binding site" evidence="6">
    <location>
        <position position="381"/>
    </location>
    <ligand>
        <name>Mg(2+)</name>
        <dbReference type="ChEBI" id="CHEBI:18420"/>
    </ligand>
</feature>
<evidence type="ECO:0000256" key="7">
    <source>
        <dbReference type="RuleBase" id="RU003835"/>
    </source>
</evidence>
<feature type="binding site" evidence="6">
    <location>
        <begin position="330"/>
        <end position="334"/>
    </location>
    <ligand>
        <name>ATP</name>
        <dbReference type="ChEBI" id="CHEBI:30616"/>
    </ligand>
</feature>
<comment type="similarity">
    <text evidence="1 6 7">Belongs to the acetokinase family.</text>
</comment>
<evidence type="ECO:0000256" key="1">
    <source>
        <dbReference type="ARBA" id="ARBA00008748"/>
    </source>
</evidence>
<dbReference type="InterPro" id="IPR023865">
    <property type="entry name" value="Aliphatic_acid_kinase_CS"/>
</dbReference>
<dbReference type="InterPro" id="IPR043129">
    <property type="entry name" value="ATPase_NBD"/>
</dbReference>
<dbReference type="PROSITE" id="PS01076">
    <property type="entry name" value="ACETATE_KINASE_2"/>
    <property type="match status" value="1"/>
</dbReference>
<dbReference type="UniPathway" id="UPA00340">
    <property type="reaction ID" value="UER00458"/>
</dbReference>
<dbReference type="Gene3D" id="3.30.420.40">
    <property type="match status" value="2"/>
</dbReference>
<dbReference type="GO" id="GO:0008776">
    <property type="term" value="F:acetate kinase activity"/>
    <property type="evidence" value="ECO:0007669"/>
    <property type="project" value="UniProtKB-UniRule"/>
</dbReference>
<dbReference type="PROSITE" id="PS01075">
    <property type="entry name" value="ACETATE_KINASE_1"/>
    <property type="match status" value="1"/>
</dbReference>
<dbReference type="GO" id="GO:0005524">
    <property type="term" value="F:ATP binding"/>
    <property type="evidence" value="ECO:0007669"/>
    <property type="project" value="UniProtKB-KW"/>
</dbReference>
<dbReference type="EMBL" id="RBKU01000001">
    <property type="protein sequence ID" value="RKR84684.1"/>
    <property type="molecule type" value="Genomic_DNA"/>
</dbReference>
<evidence type="ECO:0000313" key="9">
    <source>
        <dbReference type="Proteomes" id="UP000268007"/>
    </source>
</evidence>
<dbReference type="Proteomes" id="UP000268007">
    <property type="component" value="Unassembled WGS sequence"/>
</dbReference>
<dbReference type="InterPro" id="IPR000890">
    <property type="entry name" value="Aliphatic_acid_kin_short-chain"/>
</dbReference>
<feature type="site" description="Transition state stabilizer" evidence="6">
    <location>
        <position position="241"/>
    </location>
</feature>
<keyword evidence="6" id="KW-0479">Metal-binding</keyword>
<comment type="subcellular location">
    <subcellularLocation>
        <location evidence="6">Cytoplasm</location>
    </subcellularLocation>
</comment>
<dbReference type="GO" id="GO:0000287">
    <property type="term" value="F:magnesium ion binding"/>
    <property type="evidence" value="ECO:0007669"/>
    <property type="project" value="UniProtKB-UniRule"/>
</dbReference>
<evidence type="ECO:0000256" key="6">
    <source>
        <dbReference type="HAMAP-Rule" id="MF_00020"/>
    </source>
</evidence>
<dbReference type="PANTHER" id="PTHR21060:SF15">
    <property type="entry name" value="ACETATE KINASE-RELATED"/>
    <property type="match status" value="1"/>
</dbReference>
<dbReference type="SUPFAM" id="SSF53067">
    <property type="entry name" value="Actin-like ATPase domain"/>
    <property type="match status" value="2"/>
</dbReference>
<keyword evidence="2 6" id="KW-0808">Transferase</keyword>
<dbReference type="GO" id="GO:0005737">
    <property type="term" value="C:cytoplasm"/>
    <property type="evidence" value="ECO:0007669"/>
    <property type="project" value="UniProtKB-SubCell"/>
</dbReference>
<feature type="binding site" evidence="6">
    <location>
        <begin position="208"/>
        <end position="212"/>
    </location>
    <ligand>
        <name>ATP</name>
        <dbReference type="ChEBI" id="CHEBI:30616"/>
    </ligand>
</feature>
<keyword evidence="4 6" id="KW-0418">Kinase</keyword>
<dbReference type="EC" id="2.7.2.1" evidence="6"/>
<dbReference type="RefSeq" id="WP_121200478.1">
    <property type="nucleotide sequence ID" value="NZ_RBKU01000001.1"/>
</dbReference>
<feature type="binding site" evidence="6">
    <location>
        <begin position="283"/>
        <end position="285"/>
    </location>
    <ligand>
        <name>ATP</name>
        <dbReference type="ChEBI" id="CHEBI:30616"/>
    </ligand>
</feature>
<name>A0A495J8G5_9SPHI</name>
<protein>
    <recommendedName>
        <fullName evidence="6">Acetate kinase</fullName>
        <ecNumber evidence="6">2.7.2.1</ecNumber>
    </recommendedName>
    <alternativeName>
        <fullName evidence="6">Acetokinase</fullName>
    </alternativeName>
</protein>
<dbReference type="HAMAP" id="MF_00020">
    <property type="entry name" value="Acetate_kinase"/>
    <property type="match status" value="1"/>
</dbReference>
<dbReference type="Pfam" id="PF00871">
    <property type="entry name" value="Acetate_kinase"/>
    <property type="match status" value="1"/>
</dbReference>
<accession>A0A495J8G5</accession>
<dbReference type="AlphaFoldDB" id="A0A495J8G5"/>
<dbReference type="NCBIfam" id="TIGR00016">
    <property type="entry name" value="ackA"/>
    <property type="match status" value="1"/>
</dbReference>
<gene>
    <name evidence="6" type="primary">ackA</name>
    <name evidence="8" type="ORF">BDD43_4934</name>
</gene>